<evidence type="ECO:0000256" key="7">
    <source>
        <dbReference type="ARBA" id="ARBA00022840"/>
    </source>
</evidence>
<evidence type="ECO:0000256" key="6">
    <source>
        <dbReference type="ARBA" id="ARBA00022777"/>
    </source>
</evidence>
<feature type="active site" evidence="9">
    <location>
        <position position="137"/>
    </location>
</feature>
<keyword evidence="9" id="KW-0414">Isoprene biosynthesis</keyword>
<dbReference type="Gene3D" id="3.30.70.890">
    <property type="entry name" value="GHMP kinase, C-terminal domain"/>
    <property type="match status" value="1"/>
</dbReference>
<dbReference type="NCBIfam" id="TIGR00154">
    <property type="entry name" value="ispE"/>
    <property type="match status" value="1"/>
</dbReference>
<dbReference type="Pfam" id="PF00288">
    <property type="entry name" value="GHMP_kinases_N"/>
    <property type="match status" value="1"/>
</dbReference>
<evidence type="ECO:0000256" key="5">
    <source>
        <dbReference type="ARBA" id="ARBA00022741"/>
    </source>
</evidence>
<evidence type="ECO:0000256" key="2">
    <source>
        <dbReference type="ARBA" id="ARBA00012052"/>
    </source>
</evidence>
<keyword evidence="6 9" id="KW-0418">Kinase</keyword>
<dbReference type="Proteomes" id="UP000011910">
    <property type="component" value="Unassembled WGS sequence"/>
</dbReference>
<dbReference type="SUPFAM" id="SSF55060">
    <property type="entry name" value="GHMP Kinase, C-terminal domain"/>
    <property type="match status" value="1"/>
</dbReference>
<dbReference type="PANTHER" id="PTHR43527">
    <property type="entry name" value="4-DIPHOSPHOCYTIDYL-2-C-METHYL-D-ERYTHRITOL KINASE, CHLOROPLASTIC"/>
    <property type="match status" value="1"/>
</dbReference>
<dbReference type="SUPFAM" id="SSF54211">
    <property type="entry name" value="Ribosomal protein S5 domain 2-like"/>
    <property type="match status" value="1"/>
</dbReference>
<keyword evidence="13" id="KW-1185">Reference proteome</keyword>
<dbReference type="InterPro" id="IPR006204">
    <property type="entry name" value="GHMP_kinase_N_dom"/>
</dbReference>
<comment type="pathway">
    <text evidence="9">Isoprenoid biosynthesis; isopentenyl diphosphate biosynthesis via DXP pathway; isopentenyl diphosphate from 1-deoxy-D-xylulose 5-phosphate: step 3/6.</text>
</comment>
<evidence type="ECO:0000313" key="13">
    <source>
        <dbReference type="Proteomes" id="UP000011910"/>
    </source>
</evidence>
<sequence length="273" mass="30015">MILFPNAKINLGLQIVAKRSDGYHNLQTGMYPIGWQDVLEVVEADPKKQRKGSFVLSGMEIPGAEKDNLVLRAYELLRKDYDLPPVAVQLHKLIPTGAGLGGGSADAAFMLKAVNELFQLFLDESILEDYAGRLGSDCPFFIRNSPAIALERGDVLAPLSLDLSAYHLVVVKPPVHVATAEAYAGVRPKTPDQPLNEILNLPVDDWKGRLHNDFEDSIFPKYPQIAELKERLYAAGALYASMSGSGAAVYGLFTEAPADLHFPQEYQHWQGRG</sequence>
<dbReference type="UniPathway" id="UPA00056">
    <property type="reaction ID" value="UER00094"/>
</dbReference>
<dbReference type="InterPro" id="IPR014721">
    <property type="entry name" value="Ribsml_uS5_D2-typ_fold_subgr"/>
</dbReference>
<accession>M7N7B6</accession>
<dbReference type="InterPro" id="IPR013750">
    <property type="entry name" value="GHMP_kinase_C_dom"/>
</dbReference>
<keyword evidence="7 9" id="KW-0067">ATP-binding</keyword>
<dbReference type="InterPro" id="IPR020568">
    <property type="entry name" value="Ribosomal_Su5_D2-typ_SF"/>
</dbReference>
<dbReference type="RefSeq" id="WP_009195100.1">
    <property type="nucleotide sequence ID" value="NZ_AODQ01000033.1"/>
</dbReference>
<dbReference type="HAMAP" id="MF_00061">
    <property type="entry name" value="IspE"/>
    <property type="match status" value="1"/>
</dbReference>
<dbReference type="PATRIC" id="fig|1279009.4.peg.1730"/>
<feature type="active site" evidence="9">
    <location>
        <position position="8"/>
    </location>
</feature>
<organism evidence="12 13">
    <name type="scientific">Cesiribacter andamanensis AMV16</name>
    <dbReference type="NCBI Taxonomy" id="1279009"/>
    <lineage>
        <taxon>Bacteria</taxon>
        <taxon>Pseudomonadati</taxon>
        <taxon>Bacteroidota</taxon>
        <taxon>Cytophagia</taxon>
        <taxon>Cytophagales</taxon>
        <taxon>Cesiribacteraceae</taxon>
        <taxon>Cesiribacter</taxon>
    </lineage>
</organism>
<feature type="binding site" evidence="9">
    <location>
        <begin position="95"/>
        <end position="105"/>
    </location>
    <ligand>
        <name>ATP</name>
        <dbReference type="ChEBI" id="CHEBI:30616"/>
    </ligand>
</feature>
<dbReference type="EC" id="2.7.1.148" evidence="2 9"/>
<dbReference type="GO" id="GO:0016114">
    <property type="term" value="P:terpenoid biosynthetic process"/>
    <property type="evidence" value="ECO:0007669"/>
    <property type="project" value="UniProtKB-UniRule"/>
</dbReference>
<dbReference type="InterPro" id="IPR004424">
    <property type="entry name" value="IspE"/>
</dbReference>
<dbReference type="EMBL" id="AODQ01000033">
    <property type="protein sequence ID" value="EMR03157.1"/>
    <property type="molecule type" value="Genomic_DNA"/>
</dbReference>
<protein>
    <recommendedName>
        <fullName evidence="3 9">4-diphosphocytidyl-2-C-methyl-D-erythritol kinase</fullName>
        <shortName evidence="9">CMK</shortName>
        <ecNumber evidence="2 9">2.7.1.148</ecNumber>
    </recommendedName>
    <alternativeName>
        <fullName evidence="8 9">4-(cytidine-5'-diphospho)-2-C-methyl-D-erythritol kinase</fullName>
    </alternativeName>
</protein>
<dbReference type="PIRSF" id="PIRSF010376">
    <property type="entry name" value="IspE"/>
    <property type="match status" value="1"/>
</dbReference>
<dbReference type="GO" id="GO:0019288">
    <property type="term" value="P:isopentenyl diphosphate biosynthetic process, methylerythritol 4-phosphate pathway"/>
    <property type="evidence" value="ECO:0007669"/>
    <property type="project" value="UniProtKB-UniRule"/>
</dbReference>
<comment type="caution">
    <text evidence="12">The sequence shown here is derived from an EMBL/GenBank/DDBJ whole genome shotgun (WGS) entry which is preliminary data.</text>
</comment>
<feature type="domain" description="GHMP kinase N-terminal" evidence="10">
    <location>
        <begin position="68"/>
        <end position="142"/>
    </location>
</feature>
<name>M7N7B6_9BACT</name>
<dbReference type="STRING" id="1279009.ADICEAN_01703"/>
<dbReference type="eggNOG" id="COG1947">
    <property type="taxonomic scope" value="Bacteria"/>
</dbReference>
<dbReference type="InterPro" id="IPR036554">
    <property type="entry name" value="GHMP_kinase_C_sf"/>
</dbReference>
<dbReference type="GO" id="GO:0050515">
    <property type="term" value="F:4-(cytidine 5'-diphospho)-2-C-methyl-D-erythritol kinase activity"/>
    <property type="evidence" value="ECO:0007669"/>
    <property type="project" value="UniProtKB-UniRule"/>
</dbReference>
<dbReference type="AlphaFoldDB" id="M7N7B6"/>
<feature type="domain" description="GHMP kinase C-terminal" evidence="11">
    <location>
        <begin position="212"/>
        <end position="259"/>
    </location>
</feature>
<keyword evidence="4 9" id="KW-0808">Transferase</keyword>
<evidence type="ECO:0000256" key="8">
    <source>
        <dbReference type="ARBA" id="ARBA00032554"/>
    </source>
</evidence>
<dbReference type="OrthoDB" id="9809438at2"/>
<evidence type="ECO:0000259" key="11">
    <source>
        <dbReference type="Pfam" id="PF08544"/>
    </source>
</evidence>
<gene>
    <name evidence="9 12" type="primary">ispE</name>
    <name evidence="12" type="ORF">ADICEAN_01703</name>
</gene>
<evidence type="ECO:0000256" key="4">
    <source>
        <dbReference type="ARBA" id="ARBA00022679"/>
    </source>
</evidence>
<reference evidence="12 13" key="1">
    <citation type="journal article" date="2013" name="Genome Announc.">
        <title>Draft Genome Sequence of Cesiribacter andamanensis Strain AMV16T, Isolated from a Soil Sample from a Mud Volcano in the Andaman Islands, India.</title>
        <authorList>
            <person name="Shivaji S."/>
            <person name="Ara S."/>
            <person name="Begum Z."/>
            <person name="Srinivas T.N."/>
            <person name="Singh A."/>
            <person name="Kumar Pinnaka A."/>
        </authorList>
    </citation>
    <scope>NUCLEOTIDE SEQUENCE [LARGE SCALE GENOMIC DNA]</scope>
    <source>
        <strain evidence="12 13">AMV16</strain>
    </source>
</reference>
<dbReference type="Gene3D" id="3.30.230.10">
    <property type="match status" value="1"/>
</dbReference>
<dbReference type="Pfam" id="PF08544">
    <property type="entry name" value="GHMP_kinases_C"/>
    <property type="match status" value="1"/>
</dbReference>
<evidence type="ECO:0000256" key="9">
    <source>
        <dbReference type="HAMAP-Rule" id="MF_00061"/>
    </source>
</evidence>
<evidence type="ECO:0000259" key="10">
    <source>
        <dbReference type="Pfam" id="PF00288"/>
    </source>
</evidence>
<comment type="similarity">
    <text evidence="1 9">Belongs to the GHMP kinase family. IspE subfamily.</text>
</comment>
<evidence type="ECO:0000256" key="1">
    <source>
        <dbReference type="ARBA" id="ARBA00009684"/>
    </source>
</evidence>
<dbReference type="GO" id="GO:0005524">
    <property type="term" value="F:ATP binding"/>
    <property type="evidence" value="ECO:0007669"/>
    <property type="project" value="UniProtKB-UniRule"/>
</dbReference>
<keyword evidence="5 9" id="KW-0547">Nucleotide-binding</keyword>
<comment type="catalytic activity">
    <reaction evidence="9">
        <text>4-CDP-2-C-methyl-D-erythritol + ATP = 4-CDP-2-C-methyl-D-erythritol 2-phosphate + ADP + H(+)</text>
        <dbReference type="Rhea" id="RHEA:18437"/>
        <dbReference type="ChEBI" id="CHEBI:15378"/>
        <dbReference type="ChEBI" id="CHEBI:30616"/>
        <dbReference type="ChEBI" id="CHEBI:57823"/>
        <dbReference type="ChEBI" id="CHEBI:57919"/>
        <dbReference type="ChEBI" id="CHEBI:456216"/>
        <dbReference type="EC" id="2.7.1.148"/>
    </reaction>
</comment>
<proteinExistence type="inferred from homology"/>
<evidence type="ECO:0000256" key="3">
    <source>
        <dbReference type="ARBA" id="ARBA00017473"/>
    </source>
</evidence>
<dbReference type="PANTHER" id="PTHR43527:SF2">
    <property type="entry name" value="4-DIPHOSPHOCYTIDYL-2-C-METHYL-D-ERYTHRITOL KINASE, CHLOROPLASTIC"/>
    <property type="match status" value="1"/>
</dbReference>
<evidence type="ECO:0000313" key="12">
    <source>
        <dbReference type="EMBL" id="EMR03157.1"/>
    </source>
</evidence>
<comment type="function">
    <text evidence="9">Catalyzes the phosphorylation of the position 2 hydroxy group of 4-diphosphocytidyl-2C-methyl-D-erythritol.</text>
</comment>